<dbReference type="InterPro" id="IPR011010">
    <property type="entry name" value="DNA_brk_join_enz"/>
</dbReference>
<dbReference type="InterPro" id="IPR010998">
    <property type="entry name" value="Integrase_recombinase_N"/>
</dbReference>
<accession>A0A2C5ZY88</accession>
<evidence type="ECO:0000259" key="6">
    <source>
        <dbReference type="PROSITE" id="PS51900"/>
    </source>
</evidence>
<comment type="similarity">
    <text evidence="1">Belongs to the 'phage' integrase family.</text>
</comment>
<keyword evidence="3" id="KW-0233">DNA recombination</keyword>
<dbReference type="Gene3D" id="1.10.150.130">
    <property type="match status" value="1"/>
</dbReference>
<dbReference type="GO" id="GO:0015074">
    <property type="term" value="P:DNA integration"/>
    <property type="evidence" value="ECO:0007669"/>
    <property type="project" value="InterPro"/>
</dbReference>
<evidence type="ECO:0000313" key="8">
    <source>
        <dbReference type="Proteomes" id="UP000221504"/>
    </source>
</evidence>
<dbReference type="PANTHER" id="PTHR30349">
    <property type="entry name" value="PHAGE INTEGRASE-RELATED"/>
    <property type="match status" value="1"/>
</dbReference>
<dbReference type="InterPro" id="IPR002104">
    <property type="entry name" value="Integrase_catalytic"/>
</dbReference>
<evidence type="ECO:0000313" key="7">
    <source>
        <dbReference type="EMBL" id="PHI04330.1"/>
    </source>
</evidence>
<proteinExistence type="inferred from homology"/>
<evidence type="ECO:0000259" key="5">
    <source>
        <dbReference type="PROSITE" id="PS51898"/>
    </source>
</evidence>
<dbReference type="InterPro" id="IPR050090">
    <property type="entry name" value="Tyrosine_recombinase_XerCD"/>
</dbReference>
<dbReference type="GO" id="GO:0006310">
    <property type="term" value="P:DNA recombination"/>
    <property type="evidence" value="ECO:0007669"/>
    <property type="project" value="UniProtKB-KW"/>
</dbReference>
<evidence type="ECO:0000256" key="1">
    <source>
        <dbReference type="ARBA" id="ARBA00008857"/>
    </source>
</evidence>
<dbReference type="Proteomes" id="UP000221504">
    <property type="component" value="Unassembled WGS sequence"/>
</dbReference>
<dbReference type="PROSITE" id="PS51900">
    <property type="entry name" value="CB"/>
    <property type="match status" value="1"/>
</dbReference>
<dbReference type="AlphaFoldDB" id="A0A2C5ZY88"/>
<dbReference type="GO" id="GO:0003677">
    <property type="term" value="F:DNA binding"/>
    <property type="evidence" value="ECO:0007669"/>
    <property type="project" value="UniProtKB-UniRule"/>
</dbReference>
<evidence type="ECO:0000256" key="2">
    <source>
        <dbReference type="ARBA" id="ARBA00023125"/>
    </source>
</evidence>
<dbReference type="EMBL" id="NIRM01000004">
    <property type="protein sequence ID" value="PHI04330.1"/>
    <property type="molecule type" value="Genomic_DNA"/>
</dbReference>
<feature type="domain" description="Tyr recombinase" evidence="5">
    <location>
        <begin position="179"/>
        <end position="346"/>
    </location>
</feature>
<dbReference type="Pfam" id="PF00589">
    <property type="entry name" value="Phage_integrase"/>
    <property type="match status" value="1"/>
</dbReference>
<sequence length="349" mass="41420">MQIKECDFFMRRENGTGTIYKIKDRKLRKPFKVIVVTGYDLETGNPKRKVLGYYAKASEANEALANYVKNKDTYDLKRLTVKDIFERWWAIHEPKIKPNTIEHYQVSYNRYISKIKDRIFSELKTIDLQDFFDKEIKTWSSQYHAKVVLRGMYKYALKYEIVDKDYSALVELIKRERVITRKIFTENEREILFNLDNRISKVLCILIYTGLRIEEFLSLRREDIENNFIFLKQSKTSAGVRAIPIHNKIRNIVDSFLSENMLFLFTWKGVNKKANYDTFRMNFKKVMEELGMDHTIHDTRHTFASMLNKAGANDVVISNLAGHEDKEFTKKIYTHTELDELEEAIKLLQ</sequence>
<dbReference type="CDD" id="cd00397">
    <property type="entry name" value="DNA_BRE_C"/>
    <property type="match status" value="1"/>
</dbReference>
<dbReference type="InterPro" id="IPR013762">
    <property type="entry name" value="Integrase-like_cat_sf"/>
</dbReference>
<dbReference type="SUPFAM" id="SSF56349">
    <property type="entry name" value="DNA breaking-rejoining enzymes"/>
    <property type="match status" value="1"/>
</dbReference>
<keyword evidence="2 4" id="KW-0238">DNA-binding</keyword>
<protein>
    <submittedName>
        <fullName evidence="7">Site-specific integrase</fullName>
    </submittedName>
</protein>
<evidence type="ECO:0000256" key="3">
    <source>
        <dbReference type="ARBA" id="ARBA00023172"/>
    </source>
</evidence>
<reference evidence="7 8" key="1">
    <citation type="submission" date="2017-06" db="EMBL/GenBank/DDBJ databases">
        <title>Draft genome sequence of Fusobacterium nucleatum subsp. polymorphum KCOM 1267 (=ChDC F290).</title>
        <authorList>
            <person name="Kook J.-K."/>
            <person name="Park S.-N."/>
            <person name="Lim Y.K."/>
            <person name="Roh H."/>
        </authorList>
    </citation>
    <scope>NUCLEOTIDE SEQUENCE [LARGE SCALE GENOMIC DNA]</scope>
    <source>
        <strain evidence="8">KCOM 1267(ChDC F290)</strain>
    </source>
</reference>
<comment type="caution">
    <text evidence="7">The sequence shown here is derived from an EMBL/GenBank/DDBJ whole genome shotgun (WGS) entry which is preliminary data.</text>
</comment>
<evidence type="ECO:0000256" key="4">
    <source>
        <dbReference type="PROSITE-ProRule" id="PRU01248"/>
    </source>
</evidence>
<dbReference type="InterPro" id="IPR044068">
    <property type="entry name" value="CB"/>
</dbReference>
<dbReference type="PANTHER" id="PTHR30349:SF41">
    <property type="entry name" value="INTEGRASE_RECOMBINASE PROTEIN MJ0367-RELATED"/>
    <property type="match status" value="1"/>
</dbReference>
<dbReference type="Gene3D" id="1.10.443.10">
    <property type="entry name" value="Intergrase catalytic core"/>
    <property type="match status" value="1"/>
</dbReference>
<name>A0A2C5ZY88_FUSNP</name>
<gene>
    <name evidence="7" type="ORF">CBG52_11250</name>
</gene>
<dbReference type="PROSITE" id="PS51898">
    <property type="entry name" value="TYR_RECOMBINASE"/>
    <property type="match status" value="1"/>
</dbReference>
<feature type="domain" description="Core-binding (CB)" evidence="6">
    <location>
        <begin position="79"/>
        <end position="157"/>
    </location>
</feature>
<organism evidence="7 8">
    <name type="scientific">Fusobacterium nucleatum subsp. polymorphum</name>
    <name type="common">Fusobacterium polymorphum</name>
    <dbReference type="NCBI Taxonomy" id="76857"/>
    <lineage>
        <taxon>Bacteria</taxon>
        <taxon>Fusobacteriati</taxon>
        <taxon>Fusobacteriota</taxon>
        <taxon>Fusobacteriia</taxon>
        <taxon>Fusobacteriales</taxon>
        <taxon>Fusobacteriaceae</taxon>
        <taxon>Fusobacterium</taxon>
    </lineage>
</organism>